<accession>A0A5J4QS27</accession>
<gene>
    <name evidence="1" type="ORF">EZS28_054246</name>
</gene>
<evidence type="ECO:0000313" key="1">
    <source>
        <dbReference type="EMBL" id="KAA6323979.1"/>
    </source>
</evidence>
<proteinExistence type="predicted"/>
<dbReference type="Proteomes" id="UP000324800">
    <property type="component" value="Unassembled WGS sequence"/>
</dbReference>
<dbReference type="EMBL" id="SNRW01044492">
    <property type="protein sequence ID" value="KAA6323979.1"/>
    <property type="molecule type" value="Genomic_DNA"/>
</dbReference>
<comment type="caution">
    <text evidence="1">The sequence shown here is derived from an EMBL/GenBank/DDBJ whole genome shotgun (WGS) entry which is preliminary data.</text>
</comment>
<evidence type="ECO:0000313" key="2">
    <source>
        <dbReference type="Proteomes" id="UP000324800"/>
    </source>
</evidence>
<dbReference type="AlphaFoldDB" id="A0A5J4QS27"/>
<name>A0A5J4QS27_9EUKA</name>
<organism evidence="1 2">
    <name type="scientific">Streblomastix strix</name>
    <dbReference type="NCBI Taxonomy" id="222440"/>
    <lineage>
        <taxon>Eukaryota</taxon>
        <taxon>Metamonada</taxon>
        <taxon>Preaxostyla</taxon>
        <taxon>Oxymonadida</taxon>
        <taxon>Streblomastigidae</taxon>
        <taxon>Streblomastix</taxon>
    </lineage>
</organism>
<reference evidence="1 2" key="1">
    <citation type="submission" date="2019-03" db="EMBL/GenBank/DDBJ databases">
        <title>Single cell metagenomics reveals metabolic interactions within the superorganism composed of flagellate Streblomastix strix and complex community of Bacteroidetes bacteria on its surface.</title>
        <authorList>
            <person name="Treitli S.C."/>
            <person name="Kolisko M."/>
            <person name="Husnik F."/>
            <person name="Keeling P."/>
            <person name="Hampl V."/>
        </authorList>
    </citation>
    <scope>NUCLEOTIDE SEQUENCE [LARGE SCALE GENOMIC DNA]</scope>
    <source>
        <strain evidence="1">ST1C</strain>
    </source>
</reference>
<protein>
    <submittedName>
        <fullName evidence="1">Uncharacterized protein</fullName>
    </submittedName>
</protein>
<sequence>MLRLLLALTQTEGAHPRSVDTLFTRIVGFTGELDQKLKKLTAEQVIDMIRNKPEIIQPEWAQDLARKPIPEIQMTVFLSILSQLQKQSMNPYAPFNLFYNQPSQQQIQGQQPPQCLFQYSGQPMQHPIQPVQFPVIPPLNPFLLTMNQLQTLSDFRLPSNENVRDQQNSIQPSQQMSKAEVQTVERPKPNAATTRSICNLLIPPIPAYPQQQTSRIPLLHYTTEKK</sequence>
<feature type="non-terminal residue" evidence="1">
    <location>
        <position position="226"/>
    </location>
</feature>